<protein>
    <submittedName>
        <fullName evidence="1">Uncharacterized protein</fullName>
    </submittedName>
</protein>
<proteinExistence type="predicted"/>
<organism evidence="1 2">
    <name type="scientific">Glossina brevipalpis</name>
    <dbReference type="NCBI Taxonomy" id="37001"/>
    <lineage>
        <taxon>Eukaryota</taxon>
        <taxon>Metazoa</taxon>
        <taxon>Ecdysozoa</taxon>
        <taxon>Arthropoda</taxon>
        <taxon>Hexapoda</taxon>
        <taxon>Insecta</taxon>
        <taxon>Pterygota</taxon>
        <taxon>Neoptera</taxon>
        <taxon>Endopterygota</taxon>
        <taxon>Diptera</taxon>
        <taxon>Brachycera</taxon>
        <taxon>Muscomorpha</taxon>
        <taxon>Hippoboscoidea</taxon>
        <taxon>Glossinidae</taxon>
        <taxon>Glossina</taxon>
    </lineage>
</organism>
<sequence length="164" mass="18037">MFVYVPRVAPLLFGSSGITFSTSSTSSPPVDHFLINPNNTNSASTCLFHSLGNMPCLRHKLYGSQILDSFSGDGNSFSTILPAQVALVICGVGIPRQDIDGEEISIQSNQFDDVHQYEVLKYLESSSLNSSRRSIYVTGTDVYTNEYTRNRSICSLDRTVLNLV</sequence>
<dbReference type="Proteomes" id="UP000091820">
    <property type="component" value="Unassembled WGS sequence"/>
</dbReference>
<keyword evidence="2" id="KW-1185">Reference proteome</keyword>
<dbReference type="EnsemblMetazoa" id="GBRI032380-RA">
    <property type="protein sequence ID" value="GBRI032380-PA"/>
    <property type="gene ID" value="GBRI032380"/>
</dbReference>
<evidence type="ECO:0000313" key="2">
    <source>
        <dbReference type="Proteomes" id="UP000091820"/>
    </source>
</evidence>
<reference evidence="1" key="2">
    <citation type="submission" date="2020-05" db="UniProtKB">
        <authorList>
            <consortium name="EnsemblMetazoa"/>
        </authorList>
    </citation>
    <scope>IDENTIFICATION</scope>
    <source>
        <strain evidence="1">IAEA</strain>
    </source>
</reference>
<accession>A0A1A9WUB3</accession>
<dbReference type="AlphaFoldDB" id="A0A1A9WUB3"/>
<evidence type="ECO:0000313" key="1">
    <source>
        <dbReference type="EnsemblMetazoa" id="GBRI032380-PA"/>
    </source>
</evidence>
<reference evidence="2" key="1">
    <citation type="submission" date="2014-03" db="EMBL/GenBank/DDBJ databases">
        <authorList>
            <person name="Aksoy S."/>
            <person name="Warren W."/>
            <person name="Wilson R.K."/>
        </authorList>
    </citation>
    <scope>NUCLEOTIDE SEQUENCE [LARGE SCALE GENOMIC DNA]</scope>
    <source>
        <strain evidence="2">IAEA</strain>
    </source>
</reference>
<name>A0A1A9WUB3_9MUSC</name>
<dbReference type="VEuPathDB" id="VectorBase:GBRI032380"/>